<evidence type="ECO:0000256" key="1">
    <source>
        <dbReference type="ARBA" id="ARBA00001947"/>
    </source>
</evidence>
<evidence type="ECO:0000256" key="7">
    <source>
        <dbReference type="ARBA" id="ARBA00022759"/>
    </source>
</evidence>
<dbReference type="NCBIfam" id="NF003625">
    <property type="entry name" value="PRK05265.1-3"/>
    <property type="match status" value="1"/>
</dbReference>
<accession>A0A6N9TQ35</accession>
<dbReference type="InterPro" id="IPR002036">
    <property type="entry name" value="YbeY"/>
</dbReference>
<comment type="caution">
    <text evidence="12">The sequence shown here is derived from an EMBL/GenBank/DDBJ whole genome shotgun (WGS) entry which is preliminary data.</text>
</comment>
<feature type="non-terminal residue" evidence="12">
    <location>
        <position position="1"/>
    </location>
</feature>
<dbReference type="GO" id="GO:0008615">
    <property type="term" value="P:pyridoxine biosynthetic process"/>
    <property type="evidence" value="ECO:0007669"/>
    <property type="project" value="UniProtKB-UniRule"/>
</dbReference>
<dbReference type="NCBIfam" id="TIGR00043">
    <property type="entry name" value="rRNA maturation RNase YbeY"/>
    <property type="match status" value="1"/>
</dbReference>
<proteinExistence type="inferred from homology"/>
<dbReference type="SUPFAM" id="SSF63892">
    <property type="entry name" value="Pyridoxine 5'-phosphate synthase"/>
    <property type="match status" value="1"/>
</dbReference>
<dbReference type="NCBIfam" id="NF003627">
    <property type="entry name" value="PRK05265.1-5"/>
    <property type="match status" value="1"/>
</dbReference>
<dbReference type="RefSeq" id="WP_163298366.1">
    <property type="nucleotide sequence ID" value="NZ_JAAGRR010000041.1"/>
</dbReference>
<gene>
    <name evidence="12" type="ORF">G3N55_05115</name>
</gene>
<dbReference type="HAMAP" id="MF_00279">
    <property type="entry name" value="PdxJ"/>
    <property type="match status" value="1"/>
</dbReference>
<dbReference type="GO" id="GO:0004222">
    <property type="term" value="F:metalloendopeptidase activity"/>
    <property type="evidence" value="ECO:0007669"/>
    <property type="project" value="InterPro"/>
</dbReference>
<dbReference type="Pfam" id="PF02130">
    <property type="entry name" value="YbeY"/>
    <property type="match status" value="1"/>
</dbReference>
<dbReference type="PANTHER" id="PTHR30456:SF0">
    <property type="entry name" value="PYRIDOXINE 5'-PHOSPHATE SYNTHASE"/>
    <property type="match status" value="1"/>
</dbReference>
<dbReference type="NCBIfam" id="TIGR00559">
    <property type="entry name" value="pdxJ"/>
    <property type="match status" value="1"/>
</dbReference>
<comment type="similarity">
    <text evidence="2">Belongs to the endoribonuclease YbeY family.</text>
</comment>
<dbReference type="GO" id="GO:0046872">
    <property type="term" value="F:metal ion binding"/>
    <property type="evidence" value="ECO:0007669"/>
    <property type="project" value="UniProtKB-KW"/>
</dbReference>
<protein>
    <recommendedName>
        <fullName evidence="11">Pyridoxine 5'-phosphate synthase</fullName>
        <ecNumber evidence="11">2.6.99.2</ecNumber>
    </recommendedName>
</protein>
<dbReference type="Pfam" id="PF03740">
    <property type="entry name" value="PdxJ"/>
    <property type="match status" value="1"/>
</dbReference>
<dbReference type="InterPro" id="IPR023091">
    <property type="entry name" value="MetalPrtase_cat_dom_sf_prd"/>
</dbReference>
<dbReference type="InterPro" id="IPR036130">
    <property type="entry name" value="Pyridoxine-5'_phos_synth"/>
</dbReference>
<keyword evidence="8" id="KW-0378">Hydrolase</keyword>
<dbReference type="CDD" id="cd00003">
    <property type="entry name" value="PNPsynthase"/>
    <property type="match status" value="1"/>
</dbReference>
<dbReference type="GO" id="GO:0005829">
    <property type="term" value="C:cytosol"/>
    <property type="evidence" value="ECO:0007669"/>
    <property type="project" value="TreeGrafter"/>
</dbReference>
<evidence type="ECO:0000256" key="6">
    <source>
        <dbReference type="ARBA" id="ARBA00022723"/>
    </source>
</evidence>
<keyword evidence="9" id="KW-0862">Zinc</keyword>
<evidence type="ECO:0000256" key="5">
    <source>
        <dbReference type="ARBA" id="ARBA00022722"/>
    </source>
</evidence>
<keyword evidence="3" id="KW-0963">Cytoplasm</keyword>
<evidence type="ECO:0000256" key="3">
    <source>
        <dbReference type="ARBA" id="ARBA00022490"/>
    </source>
</evidence>
<comment type="cofactor">
    <cofactor evidence="1">
        <name>Zn(2+)</name>
        <dbReference type="ChEBI" id="CHEBI:29105"/>
    </cofactor>
</comment>
<dbReference type="PANTHER" id="PTHR30456">
    <property type="entry name" value="PYRIDOXINE 5'-PHOSPHATE SYNTHASE"/>
    <property type="match status" value="1"/>
</dbReference>
<reference evidence="12 13" key="1">
    <citation type="submission" date="2020-02" db="EMBL/GenBank/DDBJ databases">
        <title>Comparative genomics of sulfur disproportionating microorganisms.</title>
        <authorList>
            <person name="Ward L.M."/>
            <person name="Bertran E."/>
            <person name="Johnston D.T."/>
        </authorList>
    </citation>
    <scope>NUCLEOTIDE SEQUENCE [LARGE SCALE GENOMIC DNA]</scope>
    <source>
        <strain evidence="12 13">DSM 100025</strain>
    </source>
</reference>
<evidence type="ECO:0000256" key="10">
    <source>
        <dbReference type="ARBA" id="ARBA00023096"/>
    </source>
</evidence>
<dbReference type="EC" id="2.6.99.2" evidence="11"/>
<evidence type="ECO:0000256" key="9">
    <source>
        <dbReference type="ARBA" id="ARBA00022833"/>
    </source>
</evidence>
<dbReference type="Gene3D" id="3.40.390.30">
    <property type="entry name" value="Metalloproteases ('zincins'), catalytic domain"/>
    <property type="match status" value="1"/>
</dbReference>
<keyword evidence="4 12" id="KW-0808">Transferase</keyword>
<evidence type="ECO:0000256" key="4">
    <source>
        <dbReference type="ARBA" id="ARBA00022679"/>
    </source>
</evidence>
<keyword evidence="13" id="KW-1185">Reference proteome</keyword>
<dbReference type="EMBL" id="JAAGRR010000041">
    <property type="protein sequence ID" value="NDY42223.1"/>
    <property type="molecule type" value="Genomic_DNA"/>
</dbReference>
<dbReference type="SUPFAM" id="SSF55486">
    <property type="entry name" value="Metalloproteases ('zincins'), catalytic domain"/>
    <property type="match status" value="1"/>
</dbReference>
<dbReference type="GO" id="GO:0004519">
    <property type="term" value="F:endonuclease activity"/>
    <property type="evidence" value="ECO:0007669"/>
    <property type="project" value="UniProtKB-KW"/>
</dbReference>
<keyword evidence="7" id="KW-0255">Endonuclease</keyword>
<dbReference type="Gene3D" id="3.20.20.70">
    <property type="entry name" value="Aldolase class I"/>
    <property type="match status" value="1"/>
</dbReference>
<evidence type="ECO:0000313" key="12">
    <source>
        <dbReference type="EMBL" id="NDY42223.1"/>
    </source>
</evidence>
<keyword evidence="6" id="KW-0479">Metal-binding</keyword>
<evidence type="ECO:0000256" key="11">
    <source>
        <dbReference type="NCBIfam" id="TIGR00559"/>
    </source>
</evidence>
<keyword evidence="5" id="KW-0540">Nuclease</keyword>
<evidence type="ECO:0000256" key="2">
    <source>
        <dbReference type="ARBA" id="ARBA00010875"/>
    </source>
</evidence>
<evidence type="ECO:0000256" key="8">
    <source>
        <dbReference type="ARBA" id="ARBA00022801"/>
    </source>
</evidence>
<dbReference type="InterPro" id="IPR013785">
    <property type="entry name" value="Aldolase_TIM"/>
</dbReference>
<dbReference type="InterPro" id="IPR004569">
    <property type="entry name" value="PyrdxlP_synth_PdxJ"/>
</dbReference>
<name>A0A6N9TQ35_DISTH</name>
<dbReference type="Proteomes" id="UP000469346">
    <property type="component" value="Unassembled WGS sequence"/>
</dbReference>
<keyword evidence="10" id="KW-0664">Pyridoxine biosynthesis</keyword>
<sequence>GLLGDVVLCVDAARREAEAGGVGLHRRLLELLVHGVVHLLGEDHEAGAAEARRMEARERALMDRLDKEGIMADLCINVDHVATVREARLAAEPDPVQAAVLVELAGADGVVVHLREDRRHIKDRDVRVLRQILKTRLTLEMAATDEMIAIASEIRPDIVTLVPEKRRELTTEGGLDVAAHEGHIREAVARLHDAGVPVSLFVDPEAAQVEAAGRTGADCVEIHTGRYAEARGAEARDREFEAVVAAARAARDLGLRVHAGHGLDYRNTARMASVSEIEEFSIGHAVVARAVLVGMERAVREMLALVKGC</sequence>
<dbReference type="GO" id="GO:0006364">
    <property type="term" value="P:rRNA processing"/>
    <property type="evidence" value="ECO:0007669"/>
    <property type="project" value="InterPro"/>
</dbReference>
<evidence type="ECO:0000313" key="13">
    <source>
        <dbReference type="Proteomes" id="UP000469346"/>
    </source>
</evidence>
<organism evidence="12 13">
    <name type="scientific">Dissulfurirhabdus thermomarina</name>
    <dbReference type="NCBI Taxonomy" id="1765737"/>
    <lineage>
        <taxon>Bacteria</taxon>
        <taxon>Deltaproteobacteria</taxon>
        <taxon>Dissulfurirhabdaceae</taxon>
        <taxon>Dissulfurirhabdus</taxon>
    </lineage>
</organism>
<dbReference type="AlphaFoldDB" id="A0A6N9TQ35"/>
<dbReference type="GO" id="GO:0033856">
    <property type="term" value="F:pyridoxine 5'-phosphate synthase activity"/>
    <property type="evidence" value="ECO:0007669"/>
    <property type="project" value="UniProtKB-UniRule"/>
</dbReference>